<dbReference type="InterPro" id="IPR044023">
    <property type="entry name" value="Ig_7"/>
</dbReference>
<feature type="region of interest" description="Disordered" evidence="1">
    <location>
        <begin position="3789"/>
        <end position="3811"/>
    </location>
</feature>
<protein>
    <submittedName>
        <fullName evidence="3">Gliding motility-associated C-terminal domain-containing protein</fullName>
    </submittedName>
</protein>
<gene>
    <name evidence="3" type="ORF">VJJ49_08780</name>
</gene>
<name>A0ABU5YAG2_9FLAO</name>
<dbReference type="InterPro" id="IPR026341">
    <property type="entry name" value="T9SS_type_B"/>
</dbReference>
<evidence type="ECO:0000313" key="3">
    <source>
        <dbReference type="EMBL" id="MEB3040781.1"/>
    </source>
</evidence>
<evidence type="ECO:0000259" key="2">
    <source>
        <dbReference type="Pfam" id="PF19081"/>
    </source>
</evidence>
<comment type="caution">
    <text evidence="3">The sequence shown here is derived from an EMBL/GenBank/DDBJ whole genome shotgun (WGS) entry which is preliminary data.</text>
</comment>
<keyword evidence="4" id="KW-1185">Reference proteome</keyword>
<feature type="domain" description="Ig-like" evidence="2">
    <location>
        <begin position="1777"/>
        <end position="1860"/>
    </location>
</feature>
<evidence type="ECO:0000256" key="1">
    <source>
        <dbReference type="SAM" id="MobiDB-lite"/>
    </source>
</evidence>
<dbReference type="EMBL" id="JAYKBV010000011">
    <property type="protein sequence ID" value="MEB3040781.1"/>
    <property type="molecule type" value="Genomic_DNA"/>
</dbReference>
<organism evidence="3 4">
    <name type="scientific">Capnocytophaga gingivalis</name>
    <dbReference type="NCBI Taxonomy" id="1017"/>
    <lineage>
        <taxon>Bacteria</taxon>
        <taxon>Pseudomonadati</taxon>
        <taxon>Bacteroidota</taxon>
        <taxon>Flavobacteriia</taxon>
        <taxon>Flavobacteriales</taxon>
        <taxon>Flavobacteriaceae</taxon>
        <taxon>Capnocytophaga</taxon>
    </lineage>
</organism>
<dbReference type="Pfam" id="PF19081">
    <property type="entry name" value="Ig_7"/>
    <property type="match status" value="2"/>
</dbReference>
<proteinExistence type="predicted"/>
<dbReference type="RefSeq" id="WP_323979630.1">
    <property type="nucleotide sequence ID" value="NZ_JAYKBV010000011.1"/>
</dbReference>
<feature type="domain" description="Ig-like" evidence="2">
    <location>
        <begin position="1537"/>
        <end position="1609"/>
    </location>
</feature>
<reference evidence="3 4" key="1">
    <citation type="submission" date="2023-12" db="EMBL/GenBank/DDBJ databases">
        <title>Genomic sequences of Capnocytophaga and Parvimonas strains.</title>
        <authorList>
            <person name="Watt R.M."/>
            <person name="Wang M."/>
            <person name="Yang T."/>
            <person name="Tong W.M."/>
        </authorList>
    </citation>
    <scope>NUCLEOTIDE SEQUENCE [LARGE SCALE GENOMIC DNA]</scope>
    <source>
        <strain evidence="3 4">CCUG 13156</strain>
    </source>
</reference>
<dbReference type="NCBIfam" id="TIGR04131">
    <property type="entry name" value="Bac_Flav_CTERM"/>
    <property type="match status" value="1"/>
</dbReference>
<dbReference type="Proteomes" id="UP001324270">
    <property type="component" value="Unassembled WGS sequence"/>
</dbReference>
<dbReference type="Pfam" id="PF13585">
    <property type="entry name" value="CHU_C"/>
    <property type="match status" value="1"/>
</dbReference>
<accession>A0ABU5YAG2</accession>
<evidence type="ECO:0000313" key="4">
    <source>
        <dbReference type="Proteomes" id="UP001324270"/>
    </source>
</evidence>
<sequence length="4077" mass="432133">MIRGLKKAQKGFFFLWILVLFFSIGKLQAQSCDPNILKALEQTRITTFEQVTQGEVGEFVVRYPLAGTTYTLTDQSGAVYSKTYTGTPPEITLHISVGNVTTPRSFSLKAQNGACSYSTGFNYTITPQTTPAISVRVEHEWCNDAGGIYFQMIGANTNDYDFYMKKSTEASYDFSAIKRLAYSGAQTLKAGTYDLVAVLKTDHNQKIERRNIKVEKQVEPIVFTAQYIPSLCPTVLPKVKVNVTSGKYPLYFSLYDKTFQHVIKPKQTSNIFTDVPPGEYRVLVENFCAVGGGAQTPQPVVVENYLFSLQAIQRFFPFEHSCNYASFREIEFTSDNIQHIWEMDAFPYPFTIKLNFTSPASRTYTVSKTISNRTDLENAFYISNGAGNKTLYWKESIYQNIPLEYGNWTMQAQLIACGTTKTLPIVTKPLLDPMENVVTQLSTEATCNPNKILVGMRNIGESRDYPVYMVLEEYPNTFNPDAAGFYKIATTNPKLANKYVKKFDTLVNHYELVPAGNLRAGDKFRFRAVSVDCSKDRLLDELTIPTSAILTSETYFWQTASCKSTPTGSRFANIIIANKQYTNNIKEVKLTAFSGDNTLLPVTLPYIFTNRNTSGIQQEWQVNDMPVGTYTYQYTDICGNTYTATGELIEDKYTITWEEGCTPKVKGTLQSTPKYRTFYQVERFDEATGQWVTAASNGNPLPILGNHGASEAVVTTNTQGKFRVIRKIVNANGLADCIQVISEKEYKGNLQQPKIVNFRCVGNKYHVALVPKGGTPPYIYTLVSQQKTGETNPTILNRPGDDENFFLDIDGADTNTRYVFKITDACNRAETVDWIVSNYQPLQIEADKTSYCNGQKATLSVPYLGSKIVIKWYRADNPTALLHTGTSYTINSLTNDDFDNKYIVKLESTHSANVNTCISANPIEYTFVRPANVPVPVAIQKHDIEKCISADPIDNTSYTTVFDLNDLFTDTNSNPLYIKKIEDKNGVIPVPANGKVNINTSAFVGKTNTFVYSILSSCGEVLTKVEATLKVKKPLSLQGVVTNINLCQPTATYQEIENLMFSAYGNGYNQIRNSGATFAWYETLANAEAQTNKKINTASIGTIAEGSSKNLYLRLTKEGYCPSSVYTIKVNKVATAAPAAKTLGNICALTVGELKRLIDSANPSQIIIKQGGQALDDRHNLLSNTGITYSKRLGECETAQAPVTFTLSGGQTQAQAQVLMMCTLVNNYGYSYALGSEVKNALKAIYPNAMANGIKIYNSTGSEYTDTDFVFTSNRHTFTVKENNKCVSQPYSFSIVEKAKASAPSATVSLCEDSTIADLKAKISGNNIKIYKEDTPQADSAPIDWDQITAYQYTLEETGKCPSNKAAIILSKSANATPAPAKTVSFCSVNPKVADLRAAIGDSSAKIYLKDGNRYDEQPDAAALNTTLTYYYTIQHTGKCISPKAVVSFGISAATLKGDYNKITTCPTTVAQLKAEIKAGEPGRRTEELKVYEGTADPPTSAPLADNTPITAEHYSYTYTQTGRCESPIRIADIIKPAVPTPQPTQTICGGTATVAALQPQGTTIRWYNVVTGGSPLSTTTALVNGDYYVAQTNAGGTCESSRVKVTVTLVNLAKPTITVTAATCTSPSKAKITNYQTGATYWEGAIQLTVNASGEITTPLAVGTHSIIAKQDTCSSTASDSFTIAAQVAAPAAPTVVEKTAASCTAVSVAKVSNYANNITYAITNNAGTSVTGASVAADGTINGLTAAGTYKIKATKNGCASSEASFTIAAQVAAPAAPAVTSRTECPTSVSTQFDMATLVTPATGHTLKWYDVAAGGTALAASPKVERQVIAKVVTTKYVSQEKDGCESARIAVTYTIDDTQAPTLTVSDIVLDCSAANFDTLVANWLATAAATDTCTTPVLTNNYTKPTDVCGAGEIVVTFTAKDSFGNQTQKTGKIRFIVAKDDDYTSTPVTPSSSVQVVKDGSGTPYNILTNDKLYGNGATTSNVTISEVTPNANVKIDTATGQVKVQPNTPAGTYTVTYRICDKNISTACSNIATVKVKVTSTIDAVDDPEVSVPRTGGTVSILTNDTLNGNPATTSNVTITVTNDGGLTGLTVDGTGKLVVPNNTTPGTYTITYKICDKANSNVCDTATAKIKVPSVIDAVDDPEVSVPRTGGTVSILTNDTLNGNPATTSNVTITVINDGGLTGLTVDGTGKLVVPNNTTPGTYTITYKICDKANSNVCDTATAKIKVPSVIDAVDDPEVSVPRTGGTVSILTNDTLNGNPATTSNVTITVINDGGLTGLTVDSIGKLVVPNNTTPGTYTITYKICDKANSNVCDTATAKIKVPSVIDAVDDPEVSVPRTGGTVSILTNDTLNGNPATTSNVTITVINDGGLTGLTVDSTGKLVVPNNTTPGTYTITYKICDKANSNVCDTATAKIKVPSVIDAVDDPEVSVPRTGGTVSILTNDTLNGNPATTSNVTITVTNDGGLTGVTVDGTGKLVVPNNTTPGTYTITYKICDKLDANVCDSATAKIKVPSVIDAVDDPEVSVPRTGGTVSILTNDTLNGNPATTSNVTITVTNDGGLTGVTVDGTGKLVVPNNTTPGTYTITYKICDKLDANVCDTATAKIKVPSVIDAVDDPEVSVPRTGGTVSILTNDTLNGNPATTSNVTITVTNDGGLTGLTVDGTGKLVVPNNTTPGTYTITYKICDKLDVNVCDSATAKIKVPSVIDAVDDPEVSVPRTGGTVSILTNDTLNGNPATTSNVTITITNDGGLTGLTVDGTGKLVVPNNTTPGTYTITYEICDKLDANVCDTATAKIKVPSVIDAVDDPEVSVPRTGGTVSILTNDTLNGNPATTSNVTITVINDGGLTGLTVDSTGKLVVPNNTTPGTYTITYKICDKANSNVCDTATAKIKVPSVIDAVDDPEVSVPRTGGTVSILTNDTLNGNPATTSNVTITVINDGGLTGLTVDGTGKLVVPNNTTPGTYTITYEICDKLDANVCDTATAKIKVPSVIDAVDDPEVSVPRTGGTVSILTNDTLNGNPATTSNVTITVTNDGGLTGLTVDGTGKLVVPNNTTPGTYTITYKICDKANSNVCDSATAKIKVPSIIDAVDDPEVSVPRTGGTVSILTNDTLNGNPATTSNVTITVTNDGGLTGLTVDGTGKLVVPNNTTPGTYTITYKICDKLDANVCDTATAKIKVPSIIDAVDDPEVSVPRTGGTVSILTNDTLNGNPATTSNVTITVTNDGGLTGLTVDGTGKLVVPNNTTPGTYTITYKICDKLDTNVCDTATAKIKVPSVIDAVDDPEVSVPRTGGTVSILTNDTLNGNPATTSNVTITVTNDGGLTGLTVDGTGKLVVPNNTTPNTYTVTYKICDKANPGVCDTAVVKIKVTGSTSTIDAVDDGEKTLPRTGGIVEVLTNDTLNGSPATKDNVTVAIDNNGGLTGLTVNGDGKLVVPNNTTPNTYTVTYKICDKANLGVCDTAVVKIKVTGTTSTIDAVDDGEKTLPRTGGIVEVLTNDTLNSSPATKDNVTVAIDNNGGLTGLTVNGDGKLVVPNNTTPNTYTVTYKICDKANPGVCDTAVVKITIVTGPVIDAVNDPDVTMPRTGGNINILSNDTLNGNPATKDNVRITIEDNDGLTVLMIDPDTGFLVVPNNAPVGVYMVTYKICAKANTGLCDTAKVRITITGGAPRYIEAIDDGVWEVGTQGEFLTPSILDNDRLGSKVGLVSSDVLIERTQGQPAPDNHLVMNDDGRITVRRGIAIGTYIYYYTIIDRANSNQTSSAKAIIKVVNFVAQQDEFEITNTKNTPKNTPSVITNDEIDGRKSPVIGTDVTLTPGTPSHPNLQMNPDGTITIAPNTPDGTYTYEYTICRVSAPGDCKTAKAIIELHPALEANDDDYSGHPVNPAQQPIVVGNVLDNDTLAGAKITDPTKVAITLIDNDGLSGVSFAPNGEITVPQGANEGTYRVRYNLCMAQQLSVCDDAVVTIVITKDKPLTIYNGVSSNSDGKNDGFTIEGIEAYPKNTLKIFNRWGVLVYEKEGYTNAEPFDGYSNGRSTVEQGKRLPQGTYYYILDYQDSVGKTHNQSGWLYLKKE</sequence>